<evidence type="ECO:0000313" key="10">
    <source>
        <dbReference type="Proteomes" id="UP001174909"/>
    </source>
</evidence>
<dbReference type="FunFam" id="3.40.640.10:FF:000021">
    <property type="entry name" value="Glutamate-1-semialdehyde 2,1-aminomutase"/>
    <property type="match status" value="1"/>
</dbReference>
<evidence type="ECO:0000256" key="8">
    <source>
        <dbReference type="RuleBase" id="RU003560"/>
    </source>
</evidence>
<dbReference type="SUPFAM" id="SSF53383">
    <property type="entry name" value="PLP-dependent transferases"/>
    <property type="match status" value="1"/>
</dbReference>
<dbReference type="AlphaFoldDB" id="A0AA35T7H6"/>
<evidence type="ECO:0000313" key="9">
    <source>
        <dbReference type="EMBL" id="CAI8042202.1"/>
    </source>
</evidence>
<dbReference type="InterPro" id="IPR015422">
    <property type="entry name" value="PyrdxlP-dep_Trfase_small"/>
</dbReference>
<dbReference type="InterPro" id="IPR015424">
    <property type="entry name" value="PyrdxlP-dep_Trfase"/>
</dbReference>
<keyword evidence="7" id="KW-0627">Porphyrin biosynthesis</keyword>
<comment type="cofactor">
    <cofactor evidence="1">
        <name>pyridoxal 5'-phosphate</name>
        <dbReference type="ChEBI" id="CHEBI:597326"/>
    </cofactor>
</comment>
<comment type="similarity">
    <text evidence="3">Belongs to the class-III pyridoxal-phosphate-dependent aminotransferase family. HemL subfamily.</text>
</comment>
<dbReference type="PANTHER" id="PTHR43713:SF3">
    <property type="entry name" value="GLUTAMATE-1-SEMIALDEHYDE 2,1-AMINOMUTASE 1, CHLOROPLASTIC-RELATED"/>
    <property type="match status" value="1"/>
</dbReference>
<evidence type="ECO:0000256" key="1">
    <source>
        <dbReference type="ARBA" id="ARBA00001933"/>
    </source>
</evidence>
<accession>A0AA35T7H6</accession>
<comment type="caution">
    <text evidence="9">The sequence shown here is derived from an EMBL/GenBank/DDBJ whole genome shotgun (WGS) entry which is preliminary data.</text>
</comment>
<dbReference type="EMBL" id="CASHTH010003240">
    <property type="protein sequence ID" value="CAI8042202.1"/>
    <property type="molecule type" value="Genomic_DNA"/>
</dbReference>
<evidence type="ECO:0000256" key="7">
    <source>
        <dbReference type="ARBA" id="ARBA00023244"/>
    </source>
</evidence>
<dbReference type="EC" id="5.4.3.8" evidence="4"/>
<name>A0AA35T7H6_GEOBA</name>
<dbReference type="GO" id="GO:0030170">
    <property type="term" value="F:pyridoxal phosphate binding"/>
    <property type="evidence" value="ECO:0007669"/>
    <property type="project" value="InterPro"/>
</dbReference>
<keyword evidence="6" id="KW-0413">Isomerase</keyword>
<dbReference type="Pfam" id="PF00202">
    <property type="entry name" value="Aminotran_3"/>
    <property type="match status" value="1"/>
</dbReference>
<dbReference type="CDD" id="cd00610">
    <property type="entry name" value="OAT_like"/>
    <property type="match status" value="1"/>
</dbReference>
<dbReference type="GO" id="GO:0006779">
    <property type="term" value="P:porphyrin-containing compound biosynthetic process"/>
    <property type="evidence" value="ECO:0007669"/>
    <property type="project" value="UniProtKB-KW"/>
</dbReference>
<keyword evidence="10" id="KW-1185">Reference proteome</keyword>
<dbReference type="Proteomes" id="UP001174909">
    <property type="component" value="Unassembled WGS sequence"/>
</dbReference>
<evidence type="ECO:0000256" key="2">
    <source>
        <dbReference type="ARBA" id="ARBA00004819"/>
    </source>
</evidence>
<reference evidence="9" key="1">
    <citation type="submission" date="2023-03" db="EMBL/GenBank/DDBJ databases">
        <authorList>
            <person name="Steffen K."/>
            <person name="Cardenas P."/>
        </authorList>
    </citation>
    <scope>NUCLEOTIDE SEQUENCE</scope>
</reference>
<evidence type="ECO:0000256" key="6">
    <source>
        <dbReference type="ARBA" id="ARBA00023235"/>
    </source>
</evidence>
<dbReference type="InterPro" id="IPR005814">
    <property type="entry name" value="Aminotrans_3"/>
</dbReference>
<protein>
    <recommendedName>
        <fullName evidence="4">glutamate-1-semialdehyde 2,1-aminomutase</fullName>
        <ecNumber evidence="4">5.4.3.8</ecNumber>
    </recommendedName>
</protein>
<dbReference type="GO" id="GO:0008483">
    <property type="term" value="F:transaminase activity"/>
    <property type="evidence" value="ECO:0007669"/>
    <property type="project" value="InterPro"/>
</dbReference>
<evidence type="ECO:0000256" key="5">
    <source>
        <dbReference type="ARBA" id="ARBA00022898"/>
    </source>
</evidence>
<evidence type="ECO:0000256" key="3">
    <source>
        <dbReference type="ARBA" id="ARBA00008981"/>
    </source>
</evidence>
<proteinExistence type="inferred from homology"/>
<dbReference type="InterPro" id="IPR015421">
    <property type="entry name" value="PyrdxlP-dep_Trfase_major"/>
</dbReference>
<sequence length="408" mass="44365">MPGGSLGNIGRDIVIAEGKAGRVRDASGNEYVDYLLGSGPMLIGHAHPEVTEVVREQIEKGTTFFANNEQAILLAEELVSAVACADKVRFTSSGTEATFYALRTARAYRGRDKILKFEGGFHGMHDYALMSMSPANPHDFPRPTPDSAGIPRSIQDEVLIAPFNDLETATAIIEEHHGELGAVIVEPFQRLLPPKPGFLQGLRDVTAQYGVPLIFDEVVTGFRFAYGGAQEFYGVEPDMCSLGKVIAGGFPLAAVAGKEEMMSHFDASSTEADAYLPQIGTLSGNPVASAAGLKTLEILRREGTYERIFATGNRLRNELQRMLSEAELPARVVGEAPLFDVFFTEQEITDYRSTLLADKQMLGRFNELLLARGVLKGDTKFYVSLAHDSADVQHTLDAFASAIEELKS</sequence>
<comment type="pathway">
    <text evidence="2">Porphyrin-containing compound metabolism; protoporphyrin-IX biosynthesis; 5-aminolevulinate from L-glutamyl-tRNA(Glu): step 2/2.</text>
</comment>
<evidence type="ECO:0000256" key="4">
    <source>
        <dbReference type="ARBA" id="ARBA00012143"/>
    </source>
</evidence>
<dbReference type="Gene3D" id="3.40.640.10">
    <property type="entry name" value="Type I PLP-dependent aspartate aminotransferase-like (Major domain)"/>
    <property type="match status" value="1"/>
</dbReference>
<dbReference type="PANTHER" id="PTHR43713">
    <property type="entry name" value="GLUTAMATE-1-SEMIALDEHYDE 2,1-AMINOMUTASE"/>
    <property type="match status" value="1"/>
</dbReference>
<organism evidence="9 10">
    <name type="scientific">Geodia barretti</name>
    <name type="common">Barrett's horny sponge</name>
    <dbReference type="NCBI Taxonomy" id="519541"/>
    <lineage>
        <taxon>Eukaryota</taxon>
        <taxon>Metazoa</taxon>
        <taxon>Porifera</taxon>
        <taxon>Demospongiae</taxon>
        <taxon>Heteroscleromorpha</taxon>
        <taxon>Tetractinellida</taxon>
        <taxon>Astrophorina</taxon>
        <taxon>Geodiidae</taxon>
        <taxon>Geodia</taxon>
    </lineage>
</organism>
<dbReference type="Gene3D" id="3.90.1150.10">
    <property type="entry name" value="Aspartate Aminotransferase, domain 1"/>
    <property type="match status" value="1"/>
</dbReference>
<gene>
    <name evidence="9" type="ORF">GBAR_LOCUS23441</name>
</gene>
<dbReference type="GO" id="GO:0042286">
    <property type="term" value="F:glutamate-1-semialdehyde 2,1-aminomutase activity"/>
    <property type="evidence" value="ECO:0007669"/>
    <property type="project" value="UniProtKB-EC"/>
</dbReference>
<keyword evidence="5 8" id="KW-0663">Pyridoxal phosphate</keyword>